<name>A0A7M7KSJ6_VARDE</name>
<dbReference type="GeneID" id="111254611"/>
<dbReference type="EnsemblMetazoa" id="XM_022815623">
    <property type="protein sequence ID" value="XP_022671358"/>
    <property type="gene ID" value="LOC111254611"/>
</dbReference>
<feature type="chain" id="PRO_5029794218" evidence="2">
    <location>
        <begin position="24"/>
        <end position="335"/>
    </location>
</feature>
<evidence type="ECO:0000313" key="3">
    <source>
        <dbReference type="EnsemblMetazoa" id="XP_022671358"/>
    </source>
</evidence>
<evidence type="ECO:0000256" key="1">
    <source>
        <dbReference type="SAM" id="MobiDB-lite"/>
    </source>
</evidence>
<protein>
    <submittedName>
        <fullName evidence="3">Uncharacterized protein</fullName>
    </submittedName>
</protein>
<feature type="signal peptide" evidence="2">
    <location>
        <begin position="1"/>
        <end position="23"/>
    </location>
</feature>
<reference evidence="3" key="1">
    <citation type="submission" date="2021-01" db="UniProtKB">
        <authorList>
            <consortium name="EnsemblMetazoa"/>
        </authorList>
    </citation>
    <scope>IDENTIFICATION</scope>
</reference>
<keyword evidence="2" id="KW-0732">Signal</keyword>
<evidence type="ECO:0000256" key="2">
    <source>
        <dbReference type="SAM" id="SignalP"/>
    </source>
</evidence>
<accession>A0A7M7KSJ6</accession>
<feature type="region of interest" description="Disordered" evidence="1">
    <location>
        <begin position="293"/>
        <end position="317"/>
    </location>
</feature>
<dbReference type="AlphaFoldDB" id="A0A7M7KSJ6"/>
<sequence length="335" mass="36497">MKIPGKLVLAVAVLACLACTAQAVFGDGSLNVQPYEKSRSLSKRSVVEFLTIFPWLRRQFTRSFPDVNLTTEVTMSSTNQIQSATDLKTDIARMLTLTRQKRAANEEHGKFPSRRSVQELRNIEGFLKAKHDTLTDALRNFNEVLFSPHRLHHHQQQQHPIQGGIPPQAGLSSILMPFSFQPARNTVLFLHHNSHRSGNNSNISGTNAGPSVADVSTAKPQSAGQAEPAISTPAVVTVQQQNSNSKPVTTESGLHENQKTYGITPTSVSVEPRSVFSTVLTGEGVSTSTFVGTQTSQEESTTERSIMTEGSGTSISTVPENVKEDTVYRLLTDDA</sequence>
<dbReference type="RefSeq" id="XP_022671358.1">
    <property type="nucleotide sequence ID" value="XM_022815623.1"/>
</dbReference>
<feature type="region of interest" description="Disordered" evidence="1">
    <location>
        <begin position="197"/>
        <end position="260"/>
    </location>
</feature>
<feature type="compositionally biased region" description="Polar residues" evidence="1">
    <location>
        <begin position="304"/>
        <end position="317"/>
    </location>
</feature>
<feature type="compositionally biased region" description="Polar residues" evidence="1">
    <location>
        <begin position="237"/>
        <end position="252"/>
    </location>
</feature>
<evidence type="ECO:0000313" key="4">
    <source>
        <dbReference type="Proteomes" id="UP000594260"/>
    </source>
</evidence>
<dbReference type="InParanoid" id="A0A7M7KSJ6"/>
<organism evidence="3 4">
    <name type="scientific">Varroa destructor</name>
    <name type="common">Honeybee mite</name>
    <dbReference type="NCBI Taxonomy" id="109461"/>
    <lineage>
        <taxon>Eukaryota</taxon>
        <taxon>Metazoa</taxon>
        <taxon>Ecdysozoa</taxon>
        <taxon>Arthropoda</taxon>
        <taxon>Chelicerata</taxon>
        <taxon>Arachnida</taxon>
        <taxon>Acari</taxon>
        <taxon>Parasitiformes</taxon>
        <taxon>Mesostigmata</taxon>
        <taxon>Gamasina</taxon>
        <taxon>Dermanyssoidea</taxon>
        <taxon>Varroidae</taxon>
        <taxon>Varroa</taxon>
    </lineage>
</organism>
<proteinExistence type="predicted"/>
<dbReference type="Proteomes" id="UP000594260">
    <property type="component" value="Unplaced"/>
</dbReference>
<dbReference type="KEGG" id="vde:111254611"/>
<keyword evidence="4" id="KW-1185">Reference proteome</keyword>